<sequence>MVRGLIAGKGRASRRHAAGLTYPVVLIALMVMSLQAMTAVPLSSTQAQRERESELLFRGQAYRQAIQSYYYALPGAPQYPASIEDLLRDPRFPMRRHLRQAYADPVSAEDWLLIQAPGGGIAGIASASNETPLKTGHFPAGLEVFEAASTYRDWQFVFVPGT</sequence>
<proteinExistence type="predicted"/>
<evidence type="ECO:0000313" key="3">
    <source>
        <dbReference type="Proteomes" id="UP000469421"/>
    </source>
</evidence>
<comment type="caution">
    <text evidence="2">The sequence shown here is derived from an EMBL/GenBank/DDBJ whole genome shotgun (WGS) entry which is preliminary data.</text>
</comment>
<dbReference type="EMBL" id="WIRE01000001">
    <property type="protein sequence ID" value="MQX53281.1"/>
    <property type="molecule type" value="Genomic_DNA"/>
</dbReference>
<dbReference type="Proteomes" id="UP000469421">
    <property type="component" value="Unassembled WGS sequence"/>
</dbReference>
<reference evidence="2 3" key="1">
    <citation type="submission" date="2019-10" db="EMBL/GenBank/DDBJ databases">
        <title>Alcanivorax sp.PA15-N-34 draft genome sequence.</title>
        <authorList>
            <person name="Liao X."/>
            <person name="Shao Z."/>
        </authorList>
    </citation>
    <scope>NUCLEOTIDE SEQUENCE [LARGE SCALE GENOMIC DNA]</scope>
    <source>
        <strain evidence="2 3">PA15-N-34</strain>
    </source>
</reference>
<organism evidence="2 3">
    <name type="scientific">Alcanivorax sediminis</name>
    <dbReference type="NCBI Taxonomy" id="2663008"/>
    <lineage>
        <taxon>Bacteria</taxon>
        <taxon>Pseudomonadati</taxon>
        <taxon>Pseudomonadota</taxon>
        <taxon>Gammaproteobacteria</taxon>
        <taxon>Oceanospirillales</taxon>
        <taxon>Alcanivoracaceae</taxon>
        <taxon>Alcanivorax</taxon>
    </lineage>
</organism>
<accession>A0A6N7LYE4</accession>
<protein>
    <submittedName>
        <fullName evidence="2">Type II secretion system protein</fullName>
    </submittedName>
</protein>
<keyword evidence="1" id="KW-1133">Transmembrane helix</keyword>
<keyword evidence="1" id="KW-0472">Membrane</keyword>
<evidence type="ECO:0000313" key="2">
    <source>
        <dbReference type="EMBL" id="MQX53281.1"/>
    </source>
</evidence>
<gene>
    <name evidence="2" type="ORF">GFN93_08465</name>
</gene>
<feature type="transmembrane region" description="Helical" evidence="1">
    <location>
        <begin position="20"/>
        <end position="42"/>
    </location>
</feature>
<keyword evidence="1" id="KW-0812">Transmembrane</keyword>
<name>A0A6N7LYE4_9GAMM</name>
<evidence type="ECO:0000256" key="1">
    <source>
        <dbReference type="SAM" id="Phobius"/>
    </source>
</evidence>
<keyword evidence="3" id="KW-1185">Reference proteome</keyword>
<dbReference type="AlphaFoldDB" id="A0A6N7LYE4"/>